<dbReference type="EMBL" id="JAWDGP010006390">
    <property type="protein sequence ID" value="KAK3741837.1"/>
    <property type="molecule type" value="Genomic_DNA"/>
</dbReference>
<evidence type="ECO:0000313" key="2">
    <source>
        <dbReference type="Proteomes" id="UP001283361"/>
    </source>
</evidence>
<organism evidence="1 2">
    <name type="scientific">Elysia crispata</name>
    <name type="common">lettuce slug</name>
    <dbReference type="NCBI Taxonomy" id="231223"/>
    <lineage>
        <taxon>Eukaryota</taxon>
        <taxon>Metazoa</taxon>
        <taxon>Spiralia</taxon>
        <taxon>Lophotrochozoa</taxon>
        <taxon>Mollusca</taxon>
        <taxon>Gastropoda</taxon>
        <taxon>Heterobranchia</taxon>
        <taxon>Euthyneura</taxon>
        <taxon>Panpulmonata</taxon>
        <taxon>Sacoglossa</taxon>
        <taxon>Placobranchoidea</taxon>
        <taxon>Plakobranchidae</taxon>
        <taxon>Elysia</taxon>
    </lineage>
</organism>
<comment type="caution">
    <text evidence="1">The sequence shown here is derived from an EMBL/GenBank/DDBJ whole genome shotgun (WGS) entry which is preliminary data.</text>
</comment>
<accession>A0AAE1CWY5</accession>
<gene>
    <name evidence="1" type="ORF">RRG08_018537</name>
</gene>
<proteinExistence type="predicted"/>
<sequence length="148" mass="16702">MVTQRMHSAWVIKYYTTQAQVAVGREVGVGINTEDHDMLQTRNQRGHRLQDFLKIASVARSVRSTGVPCGQSYASPTISLAPPGRTRSPYKGNVMFNFLFKFSCDPKPKAVLFARDFLFVCRLSLFPWNILRPANGASIRLELAQVHF</sequence>
<evidence type="ECO:0000313" key="1">
    <source>
        <dbReference type="EMBL" id="KAK3741837.1"/>
    </source>
</evidence>
<reference evidence="1" key="1">
    <citation type="journal article" date="2023" name="G3 (Bethesda)">
        <title>A reference genome for the long-term kleptoplast-retaining sea slug Elysia crispata morphotype clarki.</title>
        <authorList>
            <person name="Eastman K.E."/>
            <person name="Pendleton A.L."/>
            <person name="Shaikh M.A."/>
            <person name="Suttiyut T."/>
            <person name="Ogas R."/>
            <person name="Tomko P."/>
            <person name="Gavelis G."/>
            <person name="Widhalm J.R."/>
            <person name="Wisecaver J.H."/>
        </authorList>
    </citation>
    <scope>NUCLEOTIDE SEQUENCE</scope>
    <source>
        <strain evidence="1">ECLA1</strain>
    </source>
</reference>
<dbReference type="AlphaFoldDB" id="A0AAE1CWY5"/>
<dbReference type="Proteomes" id="UP001283361">
    <property type="component" value="Unassembled WGS sequence"/>
</dbReference>
<protein>
    <submittedName>
        <fullName evidence="1">Uncharacterized protein</fullName>
    </submittedName>
</protein>
<name>A0AAE1CWY5_9GAST</name>
<keyword evidence="2" id="KW-1185">Reference proteome</keyword>